<feature type="signal peptide" evidence="2">
    <location>
        <begin position="1"/>
        <end position="25"/>
    </location>
</feature>
<gene>
    <name evidence="3" type="ORF">ACHAW5_008622</name>
</gene>
<evidence type="ECO:0008006" key="5">
    <source>
        <dbReference type="Google" id="ProtNLM"/>
    </source>
</evidence>
<proteinExistence type="predicted"/>
<keyword evidence="2" id="KW-0732">Signal</keyword>
<protein>
    <recommendedName>
        <fullName evidence="5">Lysozyme</fullName>
    </recommendedName>
</protein>
<dbReference type="Proteomes" id="UP001530315">
    <property type="component" value="Unassembled WGS sequence"/>
</dbReference>
<keyword evidence="1" id="KW-0472">Membrane</keyword>
<evidence type="ECO:0000313" key="4">
    <source>
        <dbReference type="Proteomes" id="UP001530315"/>
    </source>
</evidence>
<organism evidence="3 4">
    <name type="scientific">Stephanodiscus triporus</name>
    <dbReference type="NCBI Taxonomy" id="2934178"/>
    <lineage>
        <taxon>Eukaryota</taxon>
        <taxon>Sar</taxon>
        <taxon>Stramenopiles</taxon>
        <taxon>Ochrophyta</taxon>
        <taxon>Bacillariophyta</taxon>
        <taxon>Coscinodiscophyceae</taxon>
        <taxon>Thalassiosirophycidae</taxon>
        <taxon>Stephanodiscales</taxon>
        <taxon>Stephanodiscaceae</taxon>
        <taxon>Stephanodiscus</taxon>
    </lineage>
</organism>
<name>A0ABD3QD56_9STRA</name>
<evidence type="ECO:0000313" key="3">
    <source>
        <dbReference type="EMBL" id="KAL3798323.1"/>
    </source>
</evidence>
<dbReference type="AlphaFoldDB" id="A0ABD3QD56"/>
<dbReference type="Gene3D" id="3.30.56.110">
    <property type="entry name" value="Protein of unknown function DUF2237"/>
    <property type="match status" value="1"/>
</dbReference>
<comment type="caution">
    <text evidence="3">The sequence shown here is derived from an EMBL/GenBank/DDBJ whole genome shotgun (WGS) entry which is preliminary data.</text>
</comment>
<feature type="chain" id="PRO_5044894266" description="Lysozyme" evidence="2">
    <location>
        <begin position="26"/>
        <end position="247"/>
    </location>
</feature>
<accession>A0ABD3QD56</accession>
<evidence type="ECO:0000256" key="1">
    <source>
        <dbReference type="SAM" id="Phobius"/>
    </source>
</evidence>
<keyword evidence="1" id="KW-0812">Transmembrane</keyword>
<feature type="transmembrane region" description="Helical" evidence="1">
    <location>
        <begin position="196"/>
        <end position="219"/>
    </location>
</feature>
<reference evidence="3 4" key="1">
    <citation type="submission" date="2024-10" db="EMBL/GenBank/DDBJ databases">
        <title>Updated reference genomes for cyclostephanoid diatoms.</title>
        <authorList>
            <person name="Roberts W.R."/>
            <person name="Alverson A.J."/>
        </authorList>
    </citation>
    <scope>NUCLEOTIDE SEQUENCE [LARGE SCALE GENOMIC DNA]</scope>
    <source>
        <strain evidence="3 4">AJA276-08</strain>
    </source>
</reference>
<evidence type="ECO:0000256" key="2">
    <source>
        <dbReference type="SAM" id="SignalP"/>
    </source>
</evidence>
<sequence>MKGANRIRSFALLLASSIRIGSTRAAGDSYLNVYGESLQPCSRSGMALTGYVRDGHCVDRDGDSGSHHVCIDLSSVSSLGDGRNFCQVTGQSEWCSSDDMPCHDDPSSYGCSIENWCVCQWAFASYIDKAGGCDAIHDVMCESINVRTIEAYGKDRAKYGDALACIVERCGLESSAYYSSLLAAGFGGGGVRSGGALVGLGVASALVASAAVVAAFLVVRKRRIEVEVDRVWKGDDMTDEISVGKTN</sequence>
<keyword evidence="4" id="KW-1185">Reference proteome</keyword>
<dbReference type="InterPro" id="IPR018714">
    <property type="entry name" value="DUF2237"/>
</dbReference>
<keyword evidence="1" id="KW-1133">Transmembrane helix</keyword>
<dbReference type="Pfam" id="PF09996">
    <property type="entry name" value="DUF2237"/>
    <property type="match status" value="1"/>
</dbReference>
<dbReference type="EMBL" id="JALLAZ020000298">
    <property type="protein sequence ID" value="KAL3798323.1"/>
    <property type="molecule type" value="Genomic_DNA"/>
</dbReference>